<protein>
    <recommendedName>
        <fullName evidence="7">Thiol:disulfide interchange protein</fullName>
    </recommendedName>
</protein>
<evidence type="ECO:0000313" key="11">
    <source>
        <dbReference type="Proteomes" id="UP001165413"/>
    </source>
</evidence>
<dbReference type="Gene3D" id="3.40.30.10">
    <property type="entry name" value="Glutaredoxin"/>
    <property type="match status" value="1"/>
</dbReference>
<dbReference type="EMBL" id="JANATA010000003">
    <property type="protein sequence ID" value="MCP3427896.1"/>
    <property type="molecule type" value="Genomic_DNA"/>
</dbReference>
<comment type="function">
    <text evidence="7">Required for disulfide bond formation in some periplasmic proteins. Acts by transferring its disulfide bond to other proteins and is reduced in the process.</text>
</comment>
<dbReference type="Pfam" id="PF10411">
    <property type="entry name" value="DsbC_N"/>
    <property type="match status" value="1"/>
</dbReference>
<evidence type="ECO:0000313" key="10">
    <source>
        <dbReference type="EMBL" id="MCP3427896.1"/>
    </source>
</evidence>
<dbReference type="AlphaFoldDB" id="A0AA41X1T0"/>
<dbReference type="Pfam" id="PF13098">
    <property type="entry name" value="Thioredoxin_2"/>
    <property type="match status" value="1"/>
</dbReference>
<dbReference type="InterPro" id="IPR033954">
    <property type="entry name" value="DiS-bond_Isoase_DsbC/G"/>
</dbReference>
<dbReference type="InterPro" id="IPR051470">
    <property type="entry name" value="Thiol:disulfide_interchange"/>
</dbReference>
<feature type="domain" description="Thioredoxin-like fold" evidence="9">
    <location>
        <begin position="116"/>
        <end position="239"/>
    </location>
</feature>
<dbReference type="InterPro" id="IPR009094">
    <property type="entry name" value="DiS-bond_isomerase_DsbC/G_N_sf"/>
</dbReference>
<dbReference type="PANTHER" id="PTHR35272">
    <property type="entry name" value="THIOL:DISULFIDE INTERCHANGE PROTEIN DSBC-RELATED"/>
    <property type="match status" value="1"/>
</dbReference>
<sequence length="245" mass="26840">MHLRYLLTVLLTLTVGWMVSANSQAESQLLSDDVVAEFEAKTQLKVLSLANAPLNELVTLTTSRGIFYLSQDGQFLVNGAIINLQEGFRNETEQAMAKFRVDQVAKIADSGILYLAKNEKFRINVFTDITCGYCQKLHRELEDYLAAGISVNYLAYPRQGLNGAVYKDMVSIWCASEPQKAMTSAKLNNNVVQKSCSTQVAEHYRTGGALGVNGTPNIILADGSLIPGYQPAKALLAELNKRLGS</sequence>
<comment type="subcellular location">
    <subcellularLocation>
        <location evidence="1 7">Periplasm</location>
    </subcellularLocation>
</comment>
<dbReference type="SUPFAM" id="SSF52833">
    <property type="entry name" value="Thioredoxin-like"/>
    <property type="match status" value="1"/>
</dbReference>
<keyword evidence="3 7" id="KW-0732">Signal</keyword>
<organism evidence="10 11">
    <name type="scientific">Opacimonas viscosa</name>
    <dbReference type="NCBI Taxonomy" id="2961944"/>
    <lineage>
        <taxon>Bacteria</taxon>
        <taxon>Pseudomonadati</taxon>
        <taxon>Pseudomonadota</taxon>
        <taxon>Gammaproteobacteria</taxon>
        <taxon>Alteromonadales</taxon>
        <taxon>Alteromonadaceae</taxon>
        <taxon>Opacimonas</taxon>
    </lineage>
</organism>
<dbReference type="InterPro" id="IPR012336">
    <property type="entry name" value="Thioredoxin-like_fold"/>
</dbReference>
<dbReference type="RefSeq" id="WP_254098711.1">
    <property type="nucleotide sequence ID" value="NZ_JANATA010000003.1"/>
</dbReference>
<dbReference type="Proteomes" id="UP001165413">
    <property type="component" value="Unassembled WGS sequence"/>
</dbReference>
<dbReference type="GO" id="GO:0042597">
    <property type="term" value="C:periplasmic space"/>
    <property type="evidence" value="ECO:0007669"/>
    <property type="project" value="UniProtKB-SubCell"/>
</dbReference>
<evidence type="ECO:0000256" key="5">
    <source>
        <dbReference type="ARBA" id="ARBA00023157"/>
    </source>
</evidence>
<dbReference type="InterPro" id="IPR036249">
    <property type="entry name" value="Thioredoxin-like_sf"/>
</dbReference>
<dbReference type="InterPro" id="IPR018950">
    <property type="entry name" value="DiS-bond_isomerase_DsbC/G_N"/>
</dbReference>
<evidence type="ECO:0000259" key="9">
    <source>
        <dbReference type="Pfam" id="PF13098"/>
    </source>
</evidence>
<feature type="domain" description="Disulphide bond isomerase DsbC/G N-terminal" evidence="8">
    <location>
        <begin position="32"/>
        <end position="90"/>
    </location>
</feature>
<evidence type="ECO:0000256" key="1">
    <source>
        <dbReference type="ARBA" id="ARBA00004418"/>
    </source>
</evidence>
<dbReference type="PANTHER" id="PTHR35272:SF3">
    <property type="entry name" value="THIOL:DISULFIDE INTERCHANGE PROTEIN DSBC"/>
    <property type="match status" value="1"/>
</dbReference>
<keyword evidence="4 7" id="KW-0574">Periplasm</keyword>
<comment type="similarity">
    <text evidence="2 7">Belongs to the thioredoxin family. DsbC subfamily.</text>
</comment>
<keyword evidence="6 7" id="KW-0676">Redox-active center</keyword>
<keyword evidence="11" id="KW-1185">Reference proteome</keyword>
<evidence type="ECO:0000256" key="4">
    <source>
        <dbReference type="ARBA" id="ARBA00022764"/>
    </source>
</evidence>
<evidence type="ECO:0000256" key="7">
    <source>
        <dbReference type="RuleBase" id="RU364038"/>
    </source>
</evidence>
<evidence type="ECO:0000256" key="3">
    <source>
        <dbReference type="ARBA" id="ARBA00022729"/>
    </source>
</evidence>
<evidence type="ECO:0000256" key="2">
    <source>
        <dbReference type="ARBA" id="ARBA00009813"/>
    </source>
</evidence>
<proteinExistence type="inferred from homology"/>
<reference evidence="10" key="1">
    <citation type="submission" date="2022-07" db="EMBL/GenBank/DDBJ databases">
        <title>Characterization of the Novel Bacterium Alteromonas immobilis LMIT006 and Alteromonas gregis LMIT007.</title>
        <authorList>
            <person name="Lin X."/>
        </authorList>
    </citation>
    <scope>NUCLEOTIDE SEQUENCE</scope>
    <source>
        <strain evidence="10">LMIT007</strain>
    </source>
</reference>
<comment type="caution">
    <text evidence="10">The sequence shown here is derived from an EMBL/GenBank/DDBJ whole genome shotgun (WGS) entry which is preliminary data.</text>
</comment>
<dbReference type="SUPFAM" id="SSF54423">
    <property type="entry name" value="DsbC/DsbG N-terminal domain-like"/>
    <property type="match status" value="1"/>
</dbReference>
<dbReference type="Gene3D" id="3.10.450.70">
    <property type="entry name" value="Disulphide bond isomerase, DsbC/G, N-terminal"/>
    <property type="match status" value="1"/>
</dbReference>
<gene>
    <name evidence="10" type="ORF">NLF92_02930</name>
</gene>
<accession>A0AA41X1T0</accession>
<keyword evidence="5" id="KW-1015">Disulfide bond</keyword>
<dbReference type="CDD" id="cd03020">
    <property type="entry name" value="DsbA_DsbC_DsbG"/>
    <property type="match status" value="1"/>
</dbReference>
<name>A0AA41X1T0_9ALTE</name>
<evidence type="ECO:0000256" key="6">
    <source>
        <dbReference type="ARBA" id="ARBA00023284"/>
    </source>
</evidence>
<evidence type="ECO:0000259" key="8">
    <source>
        <dbReference type="Pfam" id="PF10411"/>
    </source>
</evidence>